<feature type="domain" description="Reverse transcriptase" evidence="1">
    <location>
        <begin position="1"/>
        <end position="221"/>
    </location>
</feature>
<evidence type="ECO:0000313" key="2">
    <source>
        <dbReference type="EMBL" id="GJT88815.1"/>
    </source>
</evidence>
<dbReference type="CDD" id="cd01647">
    <property type="entry name" value="RT_LTR"/>
    <property type="match status" value="1"/>
</dbReference>
<name>A0ABQ5HNL0_9ASTR</name>
<dbReference type="InterPro" id="IPR043128">
    <property type="entry name" value="Rev_trsase/Diguanyl_cyclase"/>
</dbReference>
<dbReference type="Gene3D" id="3.10.10.10">
    <property type="entry name" value="HIV Type 1 Reverse Transcriptase, subunit A, domain 1"/>
    <property type="match status" value="1"/>
</dbReference>
<protein>
    <submittedName>
        <fullName evidence="2">Reverse transcriptase domain-containing protein</fullName>
    </submittedName>
</protein>
<proteinExistence type="predicted"/>
<dbReference type="SUPFAM" id="SSF56672">
    <property type="entry name" value="DNA/RNA polymerases"/>
    <property type="match status" value="1"/>
</dbReference>
<dbReference type="InterPro" id="IPR000477">
    <property type="entry name" value="RT_dom"/>
</dbReference>
<evidence type="ECO:0000259" key="1">
    <source>
        <dbReference type="PROSITE" id="PS50878"/>
    </source>
</evidence>
<comment type="caution">
    <text evidence="2">The sequence shown here is derived from an EMBL/GenBank/DDBJ whole genome shotgun (WGS) entry which is preliminary data.</text>
</comment>
<keyword evidence="2" id="KW-0808">Transferase</keyword>
<feature type="non-terminal residue" evidence="2">
    <location>
        <position position="371"/>
    </location>
</feature>
<dbReference type="PANTHER" id="PTHR24559">
    <property type="entry name" value="TRANSPOSON TY3-I GAG-POL POLYPROTEIN"/>
    <property type="match status" value="1"/>
</dbReference>
<dbReference type="InterPro" id="IPR043502">
    <property type="entry name" value="DNA/RNA_pol_sf"/>
</dbReference>
<dbReference type="InterPro" id="IPR053134">
    <property type="entry name" value="RNA-dir_DNA_polymerase"/>
</dbReference>
<keyword evidence="2" id="KW-0695">RNA-directed DNA polymerase</keyword>
<dbReference type="GO" id="GO:0003964">
    <property type="term" value="F:RNA-directed DNA polymerase activity"/>
    <property type="evidence" value="ECO:0007669"/>
    <property type="project" value="UniProtKB-KW"/>
</dbReference>
<evidence type="ECO:0000313" key="3">
    <source>
        <dbReference type="Proteomes" id="UP001151760"/>
    </source>
</evidence>
<accession>A0ABQ5HNL0</accession>
<gene>
    <name evidence="2" type="ORF">Tco_1070532</name>
</gene>
<reference evidence="2" key="1">
    <citation type="journal article" date="2022" name="Int. J. Mol. Sci.">
        <title>Draft Genome of Tanacetum Coccineum: Genomic Comparison of Closely Related Tanacetum-Family Plants.</title>
        <authorList>
            <person name="Yamashiro T."/>
            <person name="Shiraishi A."/>
            <person name="Nakayama K."/>
            <person name="Satake H."/>
        </authorList>
    </citation>
    <scope>NUCLEOTIDE SEQUENCE</scope>
</reference>
<organism evidence="2 3">
    <name type="scientific">Tanacetum coccineum</name>
    <dbReference type="NCBI Taxonomy" id="301880"/>
    <lineage>
        <taxon>Eukaryota</taxon>
        <taxon>Viridiplantae</taxon>
        <taxon>Streptophyta</taxon>
        <taxon>Embryophyta</taxon>
        <taxon>Tracheophyta</taxon>
        <taxon>Spermatophyta</taxon>
        <taxon>Magnoliopsida</taxon>
        <taxon>eudicotyledons</taxon>
        <taxon>Gunneridae</taxon>
        <taxon>Pentapetalae</taxon>
        <taxon>asterids</taxon>
        <taxon>campanulids</taxon>
        <taxon>Asterales</taxon>
        <taxon>Asteraceae</taxon>
        <taxon>Asteroideae</taxon>
        <taxon>Anthemideae</taxon>
        <taxon>Anthemidinae</taxon>
        <taxon>Tanacetum</taxon>
    </lineage>
</organism>
<reference evidence="2" key="2">
    <citation type="submission" date="2022-01" db="EMBL/GenBank/DDBJ databases">
        <authorList>
            <person name="Yamashiro T."/>
            <person name="Shiraishi A."/>
            <person name="Satake H."/>
            <person name="Nakayama K."/>
        </authorList>
    </citation>
    <scope>NUCLEOTIDE SEQUENCE</scope>
</reference>
<dbReference type="EMBL" id="BQNB010019766">
    <property type="protein sequence ID" value="GJT88815.1"/>
    <property type="molecule type" value="Genomic_DNA"/>
</dbReference>
<dbReference type="Gene3D" id="3.30.70.270">
    <property type="match status" value="1"/>
</dbReference>
<dbReference type="Proteomes" id="UP001151760">
    <property type="component" value="Unassembled WGS sequence"/>
</dbReference>
<dbReference type="PANTHER" id="PTHR24559:SF444">
    <property type="entry name" value="REVERSE TRANSCRIPTASE DOMAIN-CONTAINING PROTEIN"/>
    <property type="match status" value="1"/>
</dbReference>
<dbReference type="PROSITE" id="PS50878">
    <property type="entry name" value="RT_POL"/>
    <property type="match status" value="1"/>
</dbReference>
<dbReference type="Pfam" id="PF00078">
    <property type="entry name" value="RVT_1"/>
    <property type="match status" value="1"/>
</dbReference>
<sequence>MIVCHEKVVRISLEGDEILLVQGERTQGVSKTLLNTKVDEPKVHGATPVAKSPYRLTPSELQELSEQLQMVAKQGELNKLTVKNHYSLPMIDDLFNQLRGACPFLKIDFWLGYHQLRVHEDAISKTAFQTRYRHFESTVMPFGLTNAPAVFIDLMNRVCKPYLGRFVIVLIDDILTYSKSKEEHEVHLKLVLELLRKEKLYAKFSKCEFWLEEVHFLGDMVNHNVFTWIWSSVKDKILAALSETSKSGVRGMILATQSEAFKQENVLAERLHGLDQQMEWVACSMGRDWESSLIGPELVLETTDNVLEFEVGNRVLLRVSPWKGVVRFGKKDKLALRSVWRMLICMCHLDEIKVDMTPRFVKEPVEIIDSE</sequence>
<keyword evidence="3" id="KW-1185">Reference proteome</keyword>
<keyword evidence="2" id="KW-0548">Nucleotidyltransferase</keyword>